<dbReference type="PATRIC" id="fig|1158614.3.peg.395"/>
<dbReference type="InterPro" id="IPR013321">
    <property type="entry name" value="Arc_rbn_hlx_hlx"/>
</dbReference>
<evidence type="ECO:0000256" key="1">
    <source>
        <dbReference type="ARBA" id="ARBA00010562"/>
    </source>
</evidence>
<dbReference type="GO" id="GO:0006351">
    <property type="term" value="P:DNA-templated transcription"/>
    <property type="evidence" value="ECO:0007669"/>
    <property type="project" value="TreeGrafter"/>
</dbReference>
<dbReference type="EMBL" id="ASWH01000002">
    <property type="protein sequence ID" value="EOW79827.1"/>
    <property type="molecule type" value="Genomic_DNA"/>
</dbReference>
<dbReference type="Pfam" id="PF04221">
    <property type="entry name" value="RelB"/>
    <property type="match status" value="1"/>
</dbReference>
<dbReference type="GO" id="GO:0000987">
    <property type="term" value="F:cis-regulatory region sequence-specific DNA binding"/>
    <property type="evidence" value="ECO:0007669"/>
    <property type="project" value="InterPro"/>
</dbReference>
<dbReference type="PANTHER" id="PTHR38781:SF1">
    <property type="entry name" value="ANTITOXIN DINJ-RELATED"/>
    <property type="match status" value="1"/>
</dbReference>
<keyword evidence="2" id="KW-1277">Toxin-antitoxin system</keyword>
<dbReference type="InterPro" id="IPR026262">
    <property type="entry name" value="DinJ"/>
</dbReference>
<accession>R2VKY6</accession>
<dbReference type="Gene3D" id="1.10.1220.10">
    <property type="entry name" value="Met repressor-like"/>
    <property type="match status" value="1"/>
</dbReference>
<name>R2VKY6_9ENTE</name>
<dbReference type="InterPro" id="IPR007337">
    <property type="entry name" value="RelB/DinJ"/>
</dbReference>
<protein>
    <submittedName>
        <fullName evidence="3">RelB/DinJ family addiction module antitoxin</fullName>
    </submittedName>
</protein>
<organism evidence="3 5">
    <name type="scientific">Enterococcus gilvus ATCC BAA-350</name>
    <dbReference type="NCBI Taxonomy" id="1158614"/>
    <lineage>
        <taxon>Bacteria</taxon>
        <taxon>Bacillati</taxon>
        <taxon>Bacillota</taxon>
        <taxon>Bacilli</taxon>
        <taxon>Lactobacillales</taxon>
        <taxon>Enterococcaceae</taxon>
        <taxon>Enterococcus</taxon>
    </lineage>
</organism>
<dbReference type="eggNOG" id="COG3077">
    <property type="taxonomic scope" value="Bacteria"/>
</dbReference>
<comment type="caution">
    <text evidence="3">The sequence shown here is derived from an EMBL/GenBank/DDBJ whole genome shotgun (WGS) entry which is preliminary data.</text>
</comment>
<comment type="similarity">
    <text evidence="1">Belongs to the RelB/DinJ antitoxin family.</text>
</comment>
<dbReference type="GO" id="GO:0006355">
    <property type="term" value="P:regulation of DNA-templated transcription"/>
    <property type="evidence" value="ECO:0007669"/>
    <property type="project" value="InterPro"/>
</dbReference>
<dbReference type="Proteomes" id="UP000013750">
    <property type="component" value="Unassembled WGS sequence"/>
</dbReference>
<dbReference type="Proteomes" id="UP000014160">
    <property type="component" value="Unassembled WGS sequence"/>
</dbReference>
<reference evidence="4 6" key="2">
    <citation type="submission" date="2013-03" db="EMBL/GenBank/DDBJ databases">
        <title>The Genome Sequence of Enterococcus gilvus ATCC BAA-350 (PacBio/Illumina hybrid assembly).</title>
        <authorList>
            <consortium name="The Broad Institute Genomics Platform"/>
            <consortium name="The Broad Institute Genome Sequencing Center for Infectious Disease"/>
            <person name="Earl A."/>
            <person name="Russ C."/>
            <person name="Gilmore M."/>
            <person name="Surin D."/>
            <person name="Walker B."/>
            <person name="Young S."/>
            <person name="Zeng Q."/>
            <person name="Gargeya S."/>
            <person name="Fitzgerald M."/>
            <person name="Haas B."/>
            <person name="Abouelleil A."/>
            <person name="Allen A.W."/>
            <person name="Alvarado L."/>
            <person name="Arachchi H.M."/>
            <person name="Berlin A.M."/>
            <person name="Chapman S.B."/>
            <person name="Gainer-Dewar J."/>
            <person name="Goldberg J."/>
            <person name="Griggs A."/>
            <person name="Gujja S."/>
            <person name="Hansen M."/>
            <person name="Howarth C."/>
            <person name="Imamovic A."/>
            <person name="Ireland A."/>
            <person name="Larimer J."/>
            <person name="McCowan C."/>
            <person name="Murphy C."/>
            <person name="Pearson M."/>
            <person name="Poon T.W."/>
            <person name="Priest M."/>
            <person name="Roberts A."/>
            <person name="Saif S."/>
            <person name="Shea T."/>
            <person name="Sisk P."/>
            <person name="Sykes S."/>
            <person name="Wortman J."/>
            <person name="Nusbaum C."/>
            <person name="Birren B."/>
        </authorList>
    </citation>
    <scope>NUCLEOTIDE SEQUENCE [LARGE SCALE GENOMIC DNA]</scope>
    <source>
        <strain evidence="4 6">ATCC BAA-350</strain>
    </source>
</reference>
<evidence type="ECO:0000313" key="5">
    <source>
        <dbReference type="Proteomes" id="UP000013750"/>
    </source>
</evidence>
<reference evidence="3 5" key="1">
    <citation type="submission" date="2013-02" db="EMBL/GenBank/DDBJ databases">
        <title>The Genome Sequence of Enterococcus gilvus ATCC BAA-350.</title>
        <authorList>
            <consortium name="The Broad Institute Genome Sequencing Platform"/>
            <consortium name="The Broad Institute Genome Sequencing Center for Infectious Disease"/>
            <person name="Earl A.M."/>
            <person name="Gilmore M.S."/>
            <person name="Lebreton F."/>
            <person name="Walker B."/>
            <person name="Young S.K."/>
            <person name="Zeng Q."/>
            <person name="Gargeya S."/>
            <person name="Fitzgerald M."/>
            <person name="Haas B."/>
            <person name="Abouelleil A."/>
            <person name="Alvarado L."/>
            <person name="Arachchi H.M."/>
            <person name="Berlin A.M."/>
            <person name="Chapman S.B."/>
            <person name="Dewar J."/>
            <person name="Goldberg J."/>
            <person name="Griggs A."/>
            <person name="Gujja S."/>
            <person name="Hansen M."/>
            <person name="Howarth C."/>
            <person name="Imamovic A."/>
            <person name="Larimer J."/>
            <person name="McCowan C."/>
            <person name="Murphy C."/>
            <person name="Neiman D."/>
            <person name="Pearson M."/>
            <person name="Priest M."/>
            <person name="Roberts A."/>
            <person name="Saif S."/>
            <person name="Shea T."/>
            <person name="Sisk P."/>
            <person name="Sykes S."/>
            <person name="Wortman J."/>
            <person name="Nusbaum C."/>
            <person name="Birren B."/>
        </authorList>
    </citation>
    <scope>NUCLEOTIDE SEQUENCE [LARGE SCALE GENOMIC DNA]</scope>
    <source>
        <strain evidence="3 5">ATCC BAA-350</strain>
    </source>
</reference>
<evidence type="ECO:0000256" key="2">
    <source>
        <dbReference type="ARBA" id="ARBA00022649"/>
    </source>
</evidence>
<dbReference type="NCBIfam" id="TIGR02384">
    <property type="entry name" value="RelB_DinJ"/>
    <property type="match status" value="1"/>
</dbReference>
<sequence>MTVSRLNIRIDGDLKEQAKEVYNDMGMDLTTAVTIFLKQSVREQRLPFQPSREPIENVIARYEVENGLTTKVDSVEELMKKLDAED</sequence>
<dbReference type="RefSeq" id="WP_010778844.1">
    <property type="nucleotide sequence ID" value="NZ_ASWH01000002.1"/>
</dbReference>
<dbReference type="OrthoDB" id="9808267at2"/>
<dbReference type="PIRSF" id="PIRSF003108">
    <property type="entry name" value="DinJ"/>
    <property type="match status" value="1"/>
</dbReference>
<gene>
    <name evidence="4" type="ORF">I592_03968</name>
    <name evidence="3" type="ORF">UKC_00393</name>
</gene>
<evidence type="ECO:0000313" key="3">
    <source>
        <dbReference type="EMBL" id="EOI58321.1"/>
    </source>
</evidence>
<evidence type="ECO:0000313" key="6">
    <source>
        <dbReference type="Proteomes" id="UP000014160"/>
    </source>
</evidence>
<dbReference type="GO" id="GO:0044010">
    <property type="term" value="P:single-species biofilm formation"/>
    <property type="evidence" value="ECO:0007669"/>
    <property type="project" value="InterPro"/>
</dbReference>
<dbReference type="GeneID" id="301216548"/>
<dbReference type="PANTHER" id="PTHR38781">
    <property type="entry name" value="ANTITOXIN DINJ-RELATED"/>
    <property type="match status" value="1"/>
</dbReference>
<dbReference type="HOGENOM" id="CLU_154558_5_2_9"/>
<evidence type="ECO:0000313" key="4">
    <source>
        <dbReference type="EMBL" id="EOW79827.1"/>
    </source>
</evidence>
<dbReference type="GO" id="GO:0015643">
    <property type="term" value="F:toxic substance binding"/>
    <property type="evidence" value="ECO:0007669"/>
    <property type="project" value="InterPro"/>
</dbReference>
<dbReference type="AlphaFoldDB" id="R2VKY6"/>
<keyword evidence="6" id="KW-1185">Reference proteome</keyword>
<dbReference type="EMBL" id="AJDQ01000003">
    <property type="protein sequence ID" value="EOI58321.1"/>
    <property type="molecule type" value="Genomic_DNA"/>
</dbReference>
<proteinExistence type="inferred from homology"/>